<dbReference type="Pfam" id="PF04134">
    <property type="entry name" value="DCC1-like"/>
    <property type="match status" value="1"/>
</dbReference>
<sequence>MKIPVFIDGNCRFCRFCAKILRRMCGDKIQIEYQGSLLFQSSVAKYPHSNWEIDSIKVLYGERVWIKSQAVEVVLQLAPWYYQILRVFFILPDKLLDKGYDFIAKNRLIWGKSVDECEINDFAK</sequence>
<evidence type="ECO:0008006" key="3">
    <source>
        <dbReference type="Google" id="ProtNLM"/>
    </source>
</evidence>
<dbReference type="GO" id="GO:0015035">
    <property type="term" value="F:protein-disulfide reductase activity"/>
    <property type="evidence" value="ECO:0007669"/>
    <property type="project" value="InterPro"/>
</dbReference>
<evidence type="ECO:0000313" key="1">
    <source>
        <dbReference type="EMBL" id="AWL08770.1"/>
    </source>
</evidence>
<reference evidence="2" key="1">
    <citation type="submission" date="2018-05" db="EMBL/GenBank/DDBJ databases">
        <title>Pseudarcicella sp. HME7025 Genome sequencing and assembly.</title>
        <authorList>
            <person name="Kim H."/>
            <person name="Kang H."/>
            <person name="Joh K."/>
        </authorList>
    </citation>
    <scope>NUCLEOTIDE SEQUENCE [LARGE SCALE GENOMIC DNA]</scope>
    <source>
        <strain evidence="2">HME7025</strain>
    </source>
</reference>
<dbReference type="KEGG" id="psez:HME7025_00900"/>
<dbReference type="AlphaFoldDB" id="A0A2S2DUQ0"/>
<dbReference type="RefSeq" id="WP_109322497.1">
    <property type="nucleotide sequence ID" value="NZ_CP029346.1"/>
</dbReference>
<proteinExistence type="predicted"/>
<evidence type="ECO:0000313" key="2">
    <source>
        <dbReference type="Proteomes" id="UP000245468"/>
    </source>
</evidence>
<name>A0A2S2DUQ0_9BACT</name>
<dbReference type="EMBL" id="CP029346">
    <property type="protein sequence ID" value="AWL08770.1"/>
    <property type="molecule type" value="Genomic_DNA"/>
</dbReference>
<dbReference type="OrthoDB" id="9785438at2"/>
<dbReference type="InterPro" id="IPR007263">
    <property type="entry name" value="DCC1-like"/>
</dbReference>
<gene>
    <name evidence="1" type="ORF">HME7025_00900</name>
</gene>
<dbReference type="Proteomes" id="UP000245468">
    <property type="component" value="Chromosome"/>
</dbReference>
<accession>A0A2S2DUQ0</accession>
<keyword evidence="2" id="KW-1185">Reference proteome</keyword>
<protein>
    <recommendedName>
        <fullName evidence="3">DUF393 domain-containing protein</fullName>
    </recommendedName>
</protein>
<organism evidence="1 2">
    <name type="scientific">Aquirufa nivalisilvae</name>
    <dbReference type="NCBI Taxonomy" id="2516557"/>
    <lineage>
        <taxon>Bacteria</taxon>
        <taxon>Pseudomonadati</taxon>
        <taxon>Bacteroidota</taxon>
        <taxon>Cytophagia</taxon>
        <taxon>Cytophagales</taxon>
        <taxon>Flectobacillaceae</taxon>
        <taxon>Aquirufa</taxon>
    </lineage>
</organism>